<feature type="transmembrane region" description="Helical" evidence="15">
    <location>
        <begin position="217"/>
        <end position="235"/>
    </location>
</feature>
<evidence type="ECO:0000256" key="12">
    <source>
        <dbReference type="ARBA" id="ARBA00045085"/>
    </source>
</evidence>
<organism evidence="17 18">
    <name type="scientific">Rhizophlyctis rosea</name>
    <dbReference type="NCBI Taxonomy" id="64517"/>
    <lineage>
        <taxon>Eukaryota</taxon>
        <taxon>Fungi</taxon>
        <taxon>Fungi incertae sedis</taxon>
        <taxon>Chytridiomycota</taxon>
        <taxon>Chytridiomycota incertae sedis</taxon>
        <taxon>Chytridiomycetes</taxon>
        <taxon>Rhizophlyctidales</taxon>
        <taxon>Rhizophlyctidaceae</taxon>
        <taxon>Rhizophlyctis</taxon>
    </lineage>
</organism>
<feature type="domain" description="MIR" evidence="16">
    <location>
        <begin position="382"/>
        <end position="440"/>
    </location>
</feature>
<dbReference type="InterPro" id="IPR016093">
    <property type="entry name" value="MIR_motif"/>
</dbReference>
<dbReference type="EMBL" id="JADGJD010001461">
    <property type="protein sequence ID" value="KAJ3041820.1"/>
    <property type="molecule type" value="Genomic_DNA"/>
</dbReference>
<keyword evidence="6" id="KW-0808">Transferase</keyword>
<feature type="transmembrane region" description="Helical" evidence="15">
    <location>
        <begin position="163"/>
        <end position="181"/>
    </location>
</feature>
<comment type="catalytic activity">
    <reaction evidence="12">
        <text>a di-trans,poly-cis-dolichyl beta-D-mannosyl phosphate + L-threonyl-[protein] = 3-O-(alpha-D-mannosyl)-L-threonyl-[protein] + a di-trans,poly-cis-dolichyl phosphate + H(+)</text>
        <dbReference type="Rhea" id="RHEA:53396"/>
        <dbReference type="Rhea" id="RHEA-COMP:11060"/>
        <dbReference type="Rhea" id="RHEA-COMP:13547"/>
        <dbReference type="Rhea" id="RHEA-COMP:19498"/>
        <dbReference type="Rhea" id="RHEA-COMP:19501"/>
        <dbReference type="ChEBI" id="CHEBI:15378"/>
        <dbReference type="ChEBI" id="CHEBI:30013"/>
        <dbReference type="ChEBI" id="CHEBI:57683"/>
        <dbReference type="ChEBI" id="CHEBI:58211"/>
        <dbReference type="ChEBI" id="CHEBI:137323"/>
        <dbReference type="EC" id="2.4.1.109"/>
    </reaction>
</comment>
<dbReference type="InterPro" id="IPR036300">
    <property type="entry name" value="MIR_dom_sf"/>
</dbReference>
<evidence type="ECO:0000256" key="5">
    <source>
        <dbReference type="ARBA" id="ARBA00022676"/>
    </source>
</evidence>
<feature type="compositionally biased region" description="Low complexity" evidence="14">
    <location>
        <begin position="1"/>
        <end position="13"/>
    </location>
</feature>
<dbReference type="AlphaFoldDB" id="A0AAD5X1E3"/>
<feature type="transmembrane region" description="Helical" evidence="15">
    <location>
        <begin position="193"/>
        <end position="211"/>
    </location>
</feature>
<feature type="transmembrane region" description="Helical" evidence="15">
    <location>
        <begin position="138"/>
        <end position="157"/>
    </location>
</feature>
<dbReference type="PANTHER" id="PTHR10050:SF46">
    <property type="entry name" value="PROTEIN O-MANNOSYL-TRANSFERASE 2"/>
    <property type="match status" value="1"/>
</dbReference>
<evidence type="ECO:0000256" key="7">
    <source>
        <dbReference type="ARBA" id="ARBA00022692"/>
    </source>
</evidence>
<comment type="similarity">
    <text evidence="3">Belongs to the glycosyltransferase 39 family.</text>
</comment>
<gene>
    <name evidence="17" type="ORF">HK097_002187</name>
</gene>
<feature type="non-terminal residue" evidence="17">
    <location>
        <position position="622"/>
    </location>
</feature>
<dbReference type="InterPro" id="IPR027005">
    <property type="entry name" value="PMT-like"/>
</dbReference>
<keyword evidence="8" id="KW-0677">Repeat</keyword>
<accession>A0AAD5X1E3</accession>
<dbReference type="PROSITE" id="PS50919">
    <property type="entry name" value="MIR"/>
    <property type="match status" value="1"/>
</dbReference>
<sequence length="622" mass="68311">MANAKRTTSAAAAIRGTGASSSPHSVSKSALHYPALAVISISALATRTWGISHPQSYTGPEFSNANNACNYLSNSYFFDTHPPFAKLLLAATAYLTNPSACPPIRATDAVPLSLRFVPAILGALSPLLLFLTLREMRVPTLAAILGASLVVFENALIQQSRLINEDPVLFFCSVLAVYSWVQFRRRRYSSFTVGWWFWLHLTGIALGLAAGTRVTGLATVLFILLAAAVDLFELLNPDRTASLLTYTRHVIARASVLVAIPIAIYLSIFYIHLSYLTHTGTGDANHSIVFQSELIGNEYQLTAPAVAYDSVITLQNRDFEARLFSTSEKYPVNYINNRVGSGGNQVSGDTAPIPNSNHSWKIEQSGKAYGGKGELLDIEKKPGFIKDGDVVRLRHVETDSYLVTHDVASPLTEDHMEMTTLPPNEAEDRFWETLWKVVVIEEGGVKMGRRIRAKKSFFKLVNTQHKVSLHFLNGLLPEWGSGRYEVNGDKDLGERYGVWKVAEVVSAPDLKEEPETDVDRPPKLTFLQKYVELQTKMIRLHNSSASLSNSLTIPGFLVPDLANPDDPDGELFGAPFVIVANPVVWALTAVPVAILLGSLGADAVLERRLKSSLLRPDVRRTL</sequence>
<comment type="subcellular location">
    <subcellularLocation>
        <location evidence="1">Endoplasmic reticulum membrane</location>
        <topology evidence="1">Multi-pass membrane protein</topology>
    </subcellularLocation>
</comment>
<evidence type="ECO:0000256" key="4">
    <source>
        <dbReference type="ARBA" id="ARBA00012839"/>
    </source>
</evidence>
<evidence type="ECO:0000256" key="2">
    <source>
        <dbReference type="ARBA" id="ARBA00004922"/>
    </source>
</evidence>
<evidence type="ECO:0000256" key="10">
    <source>
        <dbReference type="ARBA" id="ARBA00022989"/>
    </source>
</evidence>
<evidence type="ECO:0000256" key="3">
    <source>
        <dbReference type="ARBA" id="ARBA00007222"/>
    </source>
</evidence>
<dbReference type="GO" id="GO:0005789">
    <property type="term" value="C:endoplasmic reticulum membrane"/>
    <property type="evidence" value="ECO:0007669"/>
    <property type="project" value="UniProtKB-SubCell"/>
</dbReference>
<protein>
    <recommendedName>
        <fullName evidence="4">dolichyl-phosphate-mannose--protein mannosyltransferase</fullName>
        <ecNumber evidence="4">2.4.1.109</ecNumber>
    </recommendedName>
</protein>
<feature type="transmembrane region" description="Helical" evidence="15">
    <location>
        <begin position="112"/>
        <end position="131"/>
    </location>
</feature>
<dbReference type="Pfam" id="PF02815">
    <property type="entry name" value="MIR"/>
    <property type="match status" value="1"/>
</dbReference>
<evidence type="ECO:0000259" key="16">
    <source>
        <dbReference type="PROSITE" id="PS50919"/>
    </source>
</evidence>
<feature type="transmembrane region" description="Helical" evidence="15">
    <location>
        <begin position="583"/>
        <end position="605"/>
    </location>
</feature>
<evidence type="ECO:0000256" key="8">
    <source>
        <dbReference type="ARBA" id="ARBA00022737"/>
    </source>
</evidence>
<keyword evidence="7 15" id="KW-0812">Transmembrane</keyword>
<dbReference type="Gene3D" id="2.80.10.50">
    <property type="match status" value="1"/>
</dbReference>
<feature type="transmembrane region" description="Helical" evidence="15">
    <location>
        <begin position="256"/>
        <end position="276"/>
    </location>
</feature>
<dbReference type="Pfam" id="PF02366">
    <property type="entry name" value="PMT"/>
    <property type="match status" value="1"/>
</dbReference>
<evidence type="ECO:0000256" key="13">
    <source>
        <dbReference type="ARBA" id="ARBA00045102"/>
    </source>
</evidence>
<keyword evidence="10 15" id="KW-1133">Transmembrane helix</keyword>
<dbReference type="InterPro" id="IPR003342">
    <property type="entry name" value="ArnT-like_N"/>
</dbReference>
<evidence type="ECO:0000256" key="11">
    <source>
        <dbReference type="ARBA" id="ARBA00023136"/>
    </source>
</evidence>
<keyword evidence="11 15" id="KW-0472">Membrane</keyword>
<dbReference type="Proteomes" id="UP001212841">
    <property type="component" value="Unassembled WGS sequence"/>
</dbReference>
<dbReference type="EC" id="2.4.1.109" evidence="4"/>
<feature type="region of interest" description="Disordered" evidence="14">
    <location>
        <begin position="1"/>
        <end position="25"/>
    </location>
</feature>
<evidence type="ECO:0000313" key="18">
    <source>
        <dbReference type="Proteomes" id="UP001212841"/>
    </source>
</evidence>
<reference evidence="17" key="1">
    <citation type="submission" date="2020-05" db="EMBL/GenBank/DDBJ databases">
        <title>Phylogenomic resolution of chytrid fungi.</title>
        <authorList>
            <person name="Stajich J.E."/>
            <person name="Amses K."/>
            <person name="Simmons R."/>
            <person name="Seto K."/>
            <person name="Myers J."/>
            <person name="Bonds A."/>
            <person name="Quandt C.A."/>
            <person name="Barry K."/>
            <person name="Liu P."/>
            <person name="Grigoriev I."/>
            <person name="Longcore J.E."/>
            <person name="James T.Y."/>
        </authorList>
    </citation>
    <scope>NUCLEOTIDE SEQUENCE</scope>
    <source>
        <strain evidence="17">JEL0318</strain>
    </source>
</reference>
<evidence type="ECO:0000256" key="15">
    <source>
        <dbReference type="SAM" id="Phobius"/>
    </source>
</evidence>
<evidence type="ECO:0000256" key="14">
    <source>
        <dbReference type="SAM" id="MobiDB-lite"/>
    </source>
</evidence>
<keyword evidence="9" id="KW-0256">Endoplasmic reticulum</keyword>
<comment type="caution">
    <text evidence="17">The sequence shown here is derived from an EMBL/GenBank/DDBJ whole genome shotgun (WGS) entry which is preliminary data.</text>
</comment>
<keyword evidence="5" id="KW-0328">Glycosyltransferase</keyword>
<comment type="pathway">
    <text evidence="2">Protein modification; protein glycosylation.</text>
</comment>
<dbReference type="PANTHER" id="PTHR10050">
    <property type="entry name" value="DOLICHYL-PHOSPHATE-MANNOSE--PROTEIN MANNOSYLTRANSFERASE"/>
    <property type="match status" value="1"/>
</dbReference>
<name>A0AAD5X1E3_9FUNG</name>
<evidence type="ECO:0000256" key="6">
    <source>
        <dbReference type="ARBA" id="ARBA00022679"/>
    </source>
</evidence>
<comment type="catalytic activity">
    <reaction evidence="13">
        <text>a di-trans,poly-cis-dolichyl beta-D-mannosyl phosphate + L-seryl-[protein] = 3-O-(alpha-D-mannosyl)-L-seryl-[protein] + a di-trans,poly-cis-dolichyl phosphate + H(+)</text>
        <dbReference type="Rhea" id="RHEA:17377"/>
        <dbReference type="Rhea" id="RHEA-COMP:9863"/>
        <dbReference type="Rhea" id="RHEA-COMP:13546"/>
        <dbReference type="Rhea" id="RHEA-COMP:19498"/>
        <dbReference type="Rhea" id="RHEA-COMP:19501"/>
        <dbReference type="ChEBI" id="CHEBI:15378"/>
        <dbReference type="ChEBI" id="CHEBI:29999"/>
        <dbReference type="ChEBI" id="CHEBI:57683"/>
        <dbReference type="ChEBI" id="CHEBI:58211"/>
        <dbReference type="ChEBI" id="CHEBI:137321"/>
        <dbReference type="EC" id="2.4.1.109"/>
    </reaction>
</comment>
<evidence type="ECO:0000256" key="9">
    <source>
        <dbReference type="ARBA" id="ARBA00022824"/>
    </source>
</evidence>
<dbReference type="GO" id="GO:0004169">
    <property type="term" value="F:dolichyl-phosphate-mannose-protein mannosyltransferase activity"/>
    <property type="evidence" value="ECO:0007669"/>
    <property type="project" value="UniProtKB-EC"/>
</dbReference>
<evidence type="ECO:0000313" key="17">
    <source>
        <dbReference type="EMBL" id="KAJ3041820.1"/>
    </source>
</evidence>
<dbReference type="SMART" id="SM00472">
    <property type="entry name" value="MIR"/>
    <property type="match status" value="3"/>
</dbReference>
<keyword evidence="18" id="KW-1185">Reference proteome</keyword>
<proteinExistence type="inferred from homology"/>
<evidence type="ECO:0000256" key="1">
    <source>
        <dbReference type="ARBA" id="ARBA00004477"/>
    </source>
</evidence>
<dbReference type="SUPFAM" id="SSF82109">
    <property type="entry name" value="MIR domain"/>
    <property type="match status" value="1"/>
</dbReference>